<protein>
    <recommendedName>
        <fullName evidence="8">Magnesium transport protein CorA</fullName>
    </recommendedName>
</protein>
<dbReference type="CDD" id="cd12830">
    <property type="entry name" value="MtCorA-like"/>
    <property type="match status" value="1"/>
</dbReference>
<dbReference type="SUPFAM" id="SSF143865">
    <property type="entry name" value="CorA soluble domain-like"/>
    <property type="match status" value="1"/>
</dbReference>
<keyword evidence="7 8" id="KW-0472">Membrane</keyword>
<dbReference type="PANTHER" id="PTHR46494:SF1">
    <property type="entry name" value="CORA FAMILY METAL ION TRANSPORTER (EUROFUNG)"/>
    <property type="match status" value="1"/>
</dbReference>
<gene>
    <name evidence="8 9" type="primary">corA</name>
    <name evidence="9" type="ORF">ACFOVU_19420</name>
</gene>
<evidence type="ECO:0000256" key="3">
    <source>
        <dbReference type="ARBA" id="ARBA00022448"/>
    </source>
</evidence>
<dbReference type="Gene3D" id="3.30.460.20">
    <property type="entry name" value="CorA soluble domain-like"/>
    <property type="match status" value="1"/>
</dbReference>
<dbReference type="InterPro" id="IPR045861">
    <property type="entry name" value="CorA_cytoplasmic_dom"/>
</dbReference>
<evidence type="ECO:0000313" key="10">
    <source>
        <dbReference type="Proteomes" id="UP001595847"/>
    </source>
</evidence>
<keyword evidence="4 8" id="KW-1003">Cell membrane</keyword>
<keyword evidence="6 8" id="KW-1133">Transmembrane helix</keyword>
<dbReference type="PANTHER" id="PTHR46494">
    <property type="entry name" value="CORA FAMILY METAL ION TRANSPORTER (EUROFUNG)"/>
    <property type="match status" value="1"/>
</dbReference>
<evidence type="ECO:0000256" key="6">
    <source>
        <dbReference type="ARBA" id="ARBA00022989"/>
    </source>
</evidence>
<sequence length="323" mass="35595">MTECAIYSANRRDPVEGDISDSLDAALLQDDKAFCWIDLHEPTGAEFELATSELDLHPLAVEDALTAHQRPKLERYGKVVLVVLKALSYDPEMRDVTSGEILVFLGRNFVVTVRHGDVDPLTPVRRKFEADPEMRAFGAPVVLYGVLDAVVDEYIEIADQVQEAITELEEQVFLSGGASPGEIYALKREVLEMHNATEPLLPVVRAVASGDIVRVSEEAAPFFRDVQDHAIQVSGKIAAMNDLLPQVMSAYLAQVGVQQAEDSRKIAAWAAIIMGPTLIAGVYGMNFESMPELHTAYGYPFAVGMMVVVCVVLFIVFKRTKWL</sequence>
<dbReference type="EMBL" id="JBHSBH010000012">
    <property type="protein sequence ID" value="MFC3998108.1"/>
    <property type="molecule type" value="Genomic_DNA"/>
</dbReference>
<evidence type="ECO:0000256" key="4">
    <source>
        <dbReference type="ARBA" id="ARBA00022475"/>
    </source>
</evidence>
<evidence type="ECO:0000256" key="8">
    <source>
        <dbReference type="RuleBase" id="RU362010"/>
    </source>
</evidence>
<keyword evidence="3 8" id="KW-0813">Transport</keyword>
<evidence type="ECO:0000256" key="5">
    <source>
        <dbReference type="ARBA" id="ARBA00022692"/>
    </source>
</evidence>
<evidence type="ECO:0000313" key="9">
    <source>
        <dbReference type="EMBL" id="MFC3998108.1"/>
    </source>
</evidence>
<dbReference type="InterPro" id="IPR002523">
    <property type="entry name" value="MgTranspt_CorA/ZnTranspt_ZntB"/>
</dbReference>
<comment type="function">
    <text evidence="8">Mediates influx of magnesium ions.</text>
</comment>
<proteinExistence type="inferred from homology"/>
<dbReference type="RefSeq" id="WP_378535640.1">
    <property type="nucleotide sequence ID" value="NZ_JBHSBH010000012.1"/>
</dbReference>
<feature type="transmembrane region" description="Helical" evidence="8">
    <location>
        <begin position="297"/>
        <end position="317"/>
    </location>
</feature>
<name>A0ABV8FS71_9ACTN</name>
<feature type="transmembrane region" description="Helical" evidence="8">
    <location>
        <begin position="266"/>
        <end position="285"/>
    </location>
</feature>
<dbReference type="Gene3D" id="1.20.58.340">
    <property type="entry name" value="Magnesium transport protein CorA, transmembrane region"/>
    <property type="match status" value="2"/>
</dbReference>
<organism evidence="9 10">
    <name type="scientific">Nocardiopsis sediminis</name>
    <dbReference type="NCBI Taxonomy" id="1778267"/>
    <lineage>
        <taxon>Bacteria</taxon>
        <taxon>Bacillati</taxon>
        <taxon>Actinomycetota</taxon>
        <taxon>Actinomycetes</taxon>
        <taxon>Streptosporangiales</taxon>
        <taxon>Nocardiopsidaceae</taxon>
        <taxon>Nocardiopsis</taxon>
    </lineage>
</organism>
<comment type="caution">
    <text evidence="9">The sequence shown here is derived from an EMBL/GenBank/DDBJ whole genome shotgun (WGS) entry which is preliminary data.</text>
</comment>
<dbReference type="InterPro" id="IPR004488">
    <property type="entry name" value="Mg/Co-transport_prot_CorA"/>
</dbReference>
<dbReference type="Pfam" id="PF01544">
    <property type="entry name" value="CorA"/>
    <property type="match status" value="1"/>
</dbReference>
<dbReference type="NCBIfam" id="TIGR00383">
    <property type="entry name" value="corA"/>
    <property type="match status" value="1"/>
</dbReference>
<dbReference type="SUPFAM" id="SSF144083">
    <property type="entry name" value="Magnesium transport protein CorA, transmembrane region"/>
    <property type="match status" value="1"/>
</dbReference>
<keyword evidence="5 8" id="KW-0812">Transmembrane</keyword>
<accession>A0ABV8FS71</accession>
<comment type="subcellular location">
    <subcellularLocation>
        <location evidence="1">Cell membrane</location>
        <topology evidence="1">Multi-pass membrane protein</topology>
    </subcellularLocation>
    <subcellularLocation>
        <location evidence="8">Membrane</location>
        <topology evidence="8">Multi-pass membrane protein</topology>
    </subcellularLocation>
</comment>
<evidence type="ECO:0000256" key="1">
    <source>
        <dbReference type="ARBA" id="ARBA00004651"/>
    </source>
</evidence>
<keyword evidence="8" id="KW-0406">Ion transport</keyword>
<keyword evidence="8" id="KW-0460">Magnesium</keyword>
<evidence type="ECO:0000256" key="7">
    <source>
        <dbReference type="ARBA" id="ARBA00023136"/>
    </source>
</evidence>
<evidence type="ECO:0000256" key="2">
    <source>
        <dbReference type="ARBA" id="ARBA00009765"/>
    </source>
</evidence>
<keyword evidence="10" id="KW-1185">Reference proteome</keyword>
<dbReference type="Proteomes" id="UP001595847">
    <property type="component" value="Unassembled WGS sequence"/>
</dbReference>
<comment type="similarity">
    <text evidence="2 8">Belongs to the CorA metal ion transporter (MIT) (TC 1.A.35) family.</text>
</comment>
<reference evidence="10" key="1">
    <citation type="journal article" date="2019" name="Int. J. Syst. Evol. Microbiol.">
        <title>The Global Catalogue of Microorganisms (GCM) 10K type strain sequencing project: providing services to taxonomists for standard genome sequencing and annotation.</title>
        <authorList>
            <consortium name="The Broad Institute Genomics Platform"/>
            <consortium name="The Broad Institute Genome Sequencing Center for Infectious Disease"/>
            <person name="Wu L."/>
            <person name="Ma J."/>
        </authorList>
    </citation>
    <scope>NUCLEOTIDE SEQUENCE [LARGE SCALE GENOMIC DNA]</scope>
    <source>
        <strain evidence="10">TBRC 1826</strain>
    </source>
</reference>
<dbReference type="InterPro" id="IPR045863">
    <property type="entry name" value="CorA_TM1_TM2"/>
</dbReference>